<evidence type="ECO:0000256" key="1">
    <source>
        <dbReference type="ARBA" id="ARBA00022723"/>
    </source>
</evidence>
<evidence type="ECO:0000256" key="2">
    <source>
        <dbReference type="ARBA" id="ARBA00022801"/>
    </source>
</evidence>
<keyword evidence="1" id="KW-0479">Metal-binding</keyword>
<proteinExistence type="predicted"/>
<name>E4TH17_CALNY</name>
<dbReference type="AlphaFoldDB" id="E4TH17"/>
<sequence length="129" mass="15316" precursor="true">MTRRLFLKFFLSMGALFFLPKKSHSYEENRILLLSSVVAGFRYYDGEKIWKKLSKNDTLELRREPTNPHDRNAIEIYWNKIKLGYVPKADNSVIAQLIDRGNRLNAYITWLKEDENPWKRIGINIELLV</sequence>
<reference evidence="4 5" key="2">
    <citation type="journal article" date="2011" name="Stand. Genomic Sci.">
        <title>Complete genome sequence of Calditerrivibrio nitroreducens type strain (Yu37-1).</title>
        <authorList>
            <person name="Pitluck S."/>
            <person name="Sikorski J."/>
            <person name="Zeytun A."/>
            <person name="Lapidus A."/>
            <person name="Nolan M."/>
            <person name="Lucas S."/>
            <person name="Hammon N."/>
            <person name="Deshpande S."/>
            <person name="Cheng J.F."/>
            <person name="Tapia R."/>
            <person name="Han C."/>
            <person name="Goodwin L."/>
            <person name="Liolios K."/>
            <person name="Pagani I."/>
            <person name="Ivanova N."/>
            <person name="Mavromatis K."/>
            <person name="Pati A."/>
            <person name="Chen A."/>
            <person name="Palaniappan K."/>
            <person name="Hauser L."/>
            <person name="Chang Y.J."/>
            <person name="Jeffries C.D."/>
            <person name="Detter J.C."/>
            <person name="Brambilla E."/>
            <person name="Djao O.D."/>
            <person name="Rohde M."/>
            <person name="Spring S."/>
            <person name="Goker M."/>
            <person name="Woyke T."/>
            <person name="Bristow J."/>
            <person name="Eisen J.A."/>
            <person name="Markowitz V."/>
            <person name="Hugenholtz P."/>
            <person name="Kyrpides N.C."/>
            <person name="Klenk H.P."/>
            <person name="Land M."/>
        </authorList>
    </citation>
    <scope>NUCLEOTIDE SEQUENCE [LARGE SCALE GENOMIC DNA]</scope>
    <source>
        <strain evidence="5">DSM 19672 / NBRC 101217 / Yu37-1</strain>
    </source>
</reference>
<feature type="domain" description="HIRAN" evidence="3">
    <location>
        <begin position="31"/>
        <end position="129"/>
    </location>
</feature>
<dbReference type="Pfam" id="PF08797">
    <property type="entry name" value="HIRAN"/>
    <property type="match status" value="1"/>
</dbReference>
<organism evidence="4 5">
    <name type="scientific">Calditerrivibrio nitroreducens (strain DSM 19672 / NBRC 101217 / Yu37-1)</name>
    <dbReference type="NCBI Taxonomy" id="768670"/>
    <lineage>
        <taxon>Bacteria</taxon>
        <taxon>Pseudomonadati</taxon>
        <taxon>Deferribacterota</taxon>
        <taxon>Deferribacteres</taxon>
        <taxon>Deferribacterales</taxon>
        <taxon>Calditerrivibrionaceae</taxon>
    </lineage>
</organism>
<dbReference type="STRING" id="768670.Calni_1911"/>
<dbReference type="SMART" id="SM00910">
    <property type="entry name" value="HIRAN"/>
    <property type="match status" value="1"/>
</dbReference>
<gene>
    <name evidence="4" type="ordered locus">Calni_1911</name>
</gene>
<dbReference type="GO" id="GO:0016818">
    <property type="term" value="F:hydrolase activity, acting on acid anhydrides, in phosphorus-containing anhydrides"/>
    <property type="evidence" value="ECO:0007669"/>
    <property type="project" value="InterPro"/>
</dbReference>
<dbReference type="OrthoDB" id="9812156at2"/>
<dbReference type="Gene3D" id="3.30.70.2330">
    <property type="match status" value="1"/>
</dbReference>
<keyword evidence="5" id="KW-1185">Reference proteome</keyword>
<reference key="1">
    <citation type="submission" date="2010-11" db="EMBL/GenBank/DDBJ databases">
        <title>The complete genome of chromosome of Calditerrivibrio nitroreducens DSM 19672.</title>
        <authorList>
            <consortium name="US DOE Joint Genome Institute (JGI-PGF)"/>
            <person name="Lucas S."/>
            <person name="Copeland A."/>
            <person name="Lapidus A."/>
            <person name="Bruce D."/>
            <person name="Goodwin L."/>
            <person name="Pitluck S."/>
            <person name="Kyrpides N."/>
            <person name="Mavromatis K."/>
            <person name="Ivanova N."/>
            <person name="Mikhailova N."/>
            <person name="Zeytun A."/>
            <person name="Brettin T."/>
            <person name="Detter J.C."/>
            <person name="Tapia R."/>
            <person name="Han C."/>
            <person name="Land M."/>
            <person name="Hauser L."/>
            <person name="Markowitz V."/>
            <person name="Cheng J.-F."/>
            <person name="Hugenholtz P."/>
            <person name="Woyke T."/>
            <person name="Wu D."/>
            <person name="Spring S."/>
            <person name="Schroeder M."/>
            <person name="Brambilla E."/>
            <person name="Klenk H.-P."/>
            <person name="Eisen J.A."/>
        </authorList>
    </citation>
    <scope>NUCLEOTIDE SEQUENCE [LARGE SCALE GENOMIC DNA]</scope>
    <source>
        <strain>DSM 19672</strain>
    </source>
</reference>
<evidence type="ECO:0000313" key="5">
    <source>
        <dbReference type="Proteomes" id="UP000007039"/>
    </source>
</evidence>
<keyword evidence="2" id="KW-0378">Hydrolase</keyword>
<dbReference type="KEGG" id="cni:Calni_1911"/>
<dbReference type="GO" id="GO:0003676">
    <property type="term" value="F:nucleic acid binding"/>
    <property type="evidence" value="ECO:0007669"/>
    <property type="project" value="InterPro"/>
</dbReference>
<dbReference type="RefSeq" id="WP_013452024.1">
    <property type="nucleotide sequence ID" value="NC_014758.1"/>
</dbReference>
<dbReference type="InterPro" id="IPR014905">
    <property type="entry name" value="HIRAN"/>
</dbReference>
<dbReference type="eggNOG" id="ENOG5032SKB">
    <property type="taxonomic scope" value="Bacteria"/>
</dbReference>
<protein>
    <submittedName>
        <fullName evidence="4">HIRAN domain protein</fullName>
    </submittedName>
</protein>
<evidence type="ECO:0000259" key="3">
    <source>
        <dbReference type="SMART" id="SM00910"/>
    </source>
</evidence>
<dbReference type="Proteomes" id="UP000007039">
    <property type="component" value="Chromosome"/>
</dbReference>
<dbReference type="GO" id="GO:0008270">
    <property type="term" value="F:zinc ion binding"/>
    <property type="evidence" value="ECO:0007669"/>
    <property type="project" value="InterPro"/>
</dbReference>
<dbReference type="EMBL" id="CP002347">
    <property type="protein sequence ID" value="ADR19815.1"/>
    <property type="molecule type" value="Genomic_DNA"/>
</dbReference>
<evidence type="ECO:0000313" key="4">
    <source>
        <dbReference type="EMBL" id="ADR19815.1"/>
    </source>
</evidence>
<dbReference type="HOGENOM" id="CLU_154672_0_0_0"/>
<accession>E4TH17</accession>